<dbReference type="EMBL" id="CM047587">
    <property type="protein sequence ID" value="KAI9907761.1"/>
    <property type="molecule type" value="Genomic_DNA"/>
</dbReference>
<evidence type="ECO:0000313" key="2">
    <source>
        <dbReference type="Proteomes" id="UP001163321"/>
    </source>
</evidence>
<dbReference type="Proteomes" id="UP001163321">
    <property type="component" value="Chromosome 8"/>
</dbReference>
<name>A0ACC0VQL0_9STRA</name>
<sequence>MEANTESTSGDAHSTGGDIDSLLSNEPSVRKDTVRCLHEPYDRHRAHDLRAECYRRGIRPIKKGPNANDNKNGYIQLLRQNDGSISKPPGARRDGDDMSTGGNNASEIQIITNLTTKRTPLPTMTMQAQTKTEPNNLVATSAAVADLQGFYEGGQPNLVQYAQNVPKPVANLTTDLEILSGIANSYTQNLAADGQFCSNCRTVVTDQLMESIRLGKTKMQLQEWHRMTEQRDRDTLHLKQVLEILQDLRKAYREAQVHGMNHETLIDLQSDMAFFQNLKEQTKERMHHAMREARKRSTPKSDPSA</sequence>
<comment type="caution">
    <text evidence="1">The sequence shown here is derived from an EMBL/GenBank/DDBJ whole genome shotgun (WGS) entry which is preliminary data.</text>
</comment>
<protein>
    <submittedName>
        <fullName evidence="1">Uncharacterized protein</fullName>
    </submittedName>
</protein>
<reference evidence="1 2" key="1">
    <citation type="journal article" date="2022" name="bioRxiv">
        <title>The genome of the oomycete Peronosclerospora sorghi, a cosmopolitan pathogen of maize and sorghum, is inflated with dispersed pseudogenes.</title>
        <authorList>
            <person name="Fletcher K."/>
            <person name="Martin F."/>
            <person name="Isakeit T."/>
            <person name="Cavanaugh K."/>
            <person name="Magill C."/>
            <person name="Michelmore R."/>
        </authorList>
    </citation>
    <scope>NUCLEOTIDE SEQUENCE [LARGE SCALE GENOMIC DNA]</scope>
    <source>
        <strain evidence="1">P6</strain>
    </source>
</reference>
<evidence type="ECO:0000313" key="1">
    <source>
        <dbReference type="EMBL" id="KAI9907761.1"/>
    </source>
</evidence>
<proteinExistence type="predicted"/>
<gene>
    <name evidence="1" type="ORF">PsorP6_016388</name>
</gene>
<accession>A0ACC0VQL0</accession>
<keyword evidence="2" id="KW-1185">Reference proteome</keyword>
<organism evidence="1 2">
    <name type="scientific">Peronosclerospora sorghi</name>
    <dbReference type="NCBI Taxonomy" id="230839"/>
    <lineage>
        <taxon>Eukaryota</taxon>
        <taxon>Sar</taxon>
        <taxon>Stramenopiles</taxon>
        <taxon>Oomycota</taxon>
        <taxon>Peronosporomycetes</taxon>
        <taxon>Peronosporales</taxon>
        <taxon>Peronosporaceae</taxon>
        <taxon>Peronosclerospora</taxon>
    </lineage>
</organism>